<accession>A0A2W5VHV5</accession>
<name>A0A2W5VHV5_9BACT</name>
<dbReference type="EMBL" id="QFQP01000005">
    <property type="protein sequence ID" value="PZR15524.1"/>
    <property type="molecule type" value="Genomic_DNA"/>
</dbReference>
<evidence type="ECO:0000313" key="2">
    <source>
        <dbReference type="EMBL" id="PZR15524.1"/>
    </source>
</evidence>
<evidence type="ECO:0000313" key="3">
    <source>
        <dbReference type="Proteomes" id="UP000249061"/>
    </source>
</evidence>
<comment type="caution">
    <text evidence="2">The sequence shown here is derived from an EMBL/GenBank/DDBJ whole genome shotgun (WGS) entry which is preliminary data.</text>
</comment>
<protein>
    <submittedName>
        <fullName evidence="2">Uncharacterized protein</fullName>
    </submittedName>
</protein>
<organism evidence="2 3">
    <name type="scientific">Archangium gephyra</name>
    <dbReference type="NCBI Taxonomy" id="48"/>
    <lineage>
        <taxon>Bacteria</taxon>
        <taxon>Pseudomonadati</taxon>
        <taxon>Myxococcota</taxon>
        <taxon>Myxococcia</taxon>
        <taxon>Myxococcales</taxon>
        <taxon>Cystobacterineae</taxon>
        <taxon>Archangiaceae</taxon>
        <taxon>Archangium</taxon>
    </lineage>
</organism>
<feature type="region of interest" description="Disordered" evidence="1">
    <location>
        <begin position="386"/>
        <end position="427"/>
    </location>
</feature>
<sequence>MVTSFLVVQLALAQAGIVNGEVVVVADTNGAAHTNSNLVAGLGSTLCAFAARGVAYAKPDVFDVVVAFTTHPLTGGVLTNDATPKATIVRASGTGYTWGSPLIVLQPSEFGSAAQLSHCVFMGPVQNLPANPDDDFRQPAFPTGTMPSGTTGIEVLGHELGHHWLVQSAYDKGDGLRAMHRSDAREPADGLEDRVSMAQLHWSHLADTQSVMYGNFITPLGNGQFKLEGGARKYGPMDQYFMGLRAPEETPPLLVINDGSQMGLIGTPLRRGESTTVSGTAVNVSVADFVRAQGVRAPAFPNAKRCFRLAFVLVTQQGTTATADQLALVDAYRRRFEGWFSFATDGRANAVTSLDVFEPCPEPPLGMDGGVVEPMDAGVEVDAGVTEQPDAGAPSSDAGILPGNNDAGTTTEPGTDTTKFKPGCECDSVPAGALLLTLLLTSRRRKVRGHGREELPHQEG</sequence>
<proteinExistence type="predicted"/>
<reference evidence="2 3" key="1">
    <citation type="submission" date="2017-08" db="EMBL/GenBank/DDBJ databases">
        <title>Infants hospitalized years apart are colonized by the same room-sourced microbial strains.</title>
        <authorList>
            <person name="Brooks B."/>
            <person name="Olm M.R."/>
            <person name="Firek B.A."/>
            <person name="Baker R."/>
            <person name="Thomas B.C."/>
            <person name="Morowitz M.J."/>
            <person name="Banfield J.F."/>
        </authorList>
    </citation>
    <scope>NUCLEOTIDE SEQUENCE [LARGE SCALE GENOMIC DNA]</scope>
    <source>
        <strain evidence="2">S2_003_000_R2_14</strain>
    </source>
</reference>
<evidence type="ECO:0000256" key="1">
    <source>
        <dbReference type="SAM" id="MobiDB-lite"/>
    </source>
</evidence>
<dbReference type="AlphaFoldDB" id="A0A2W5VHV5"/>
<gene>
    <name evidence="2" type="ORF">DI536_08730</name>
</gene>
<dbReference type="Proteomes" id="UP000249061">
    <property type="component" value="Unassembled WGS sequence"/>
</dbReference>